<protein>
    <submittedName>
        <fullName evidence="1">Uncharacterized protein</fullName>
    </submittedName>
</protein>
<dbReference type="EMBL" id="FZNR01000006">
    <property type="protein sequence ID" value="SNR87367.1"/>
    <property type="molecule type" value="Genomic_DNA"/>
</dbReference>
<accession>A0A238ZVD1</accession>
<evidence type="ECO:0000313" key="2">
    <source>
        <dbReference type="Proteomes" id="UP000198415"/>
    </source>
</evidence>
<keyword evidence="2" id="KW-1185">Reference proteome</keyword>
<evidence type="ECO:0000313" key="1">
    <source>
        <dbReference type="EMBL" id="SNR87367.1"/>
    </source>
</evidence>
<gene>
    <name evidence="1" type="ORF">SAMN06264365_106346</name>
</gene>
<proteinExistence type="predicted"/>
<reference evidence="1 2" key="1">
    <citation type="submission" date="2017-06" db="EMBL/GenBank/DDBJ databases">
        <authorList>
            <person name="Kim H.J."/>
            <person name="Triplett B.A."/>
        </authorList>
    </citation>
    <scope>NUCLEOTIDE SEQUENCE [LARGE SCALE GENOMIC DNA]</scope>
    <source>
        <strain evidence="1 2">DSM 43151</strain>
    </source>
</reference>
<dbReference type="RefSeq" id="WP_143232427.1">
    <property type="nucleotide sequence ID" value="NZ_BOMU01000088.1"/>
</dbReference>
<name>A0A238ZVD1_9ACTN</name>
<sequence length="594" mass="65093">MNGRTPHDDVARRFGTHCPVCGSALGDTEPPLDSETGRYVHSPSFRLEVDDSGGQREPGWRVTMLAGNYPPAESTAPPFNPHSVDYVYLLCGDGHIFPDATPAFHSGTQRHRDVRQRVDDFNVVATVGSPASGKTYLLVRTLNQSLDQRGYWHAERDPGRIRSRELAPLEALPTRTWIDQYNLTRKDGTAIAPTSDTKKSAAYPHGIMQRRFPMALRAIQELVRRTVLDGGQLAGKWGEGFRQPLVLRTDSGGHRTWTGIADLPGELFTEQSADRREARMLRSFDALIWVLDPAVAAGAARWMRKVKDPDIDESLQLGGNLRPGTVDKASADTVRVNREAIQNGIGRRITVIDGPIADAEGRPLQILVTISKCDLIHAALKKGCTLESLGSAGEVLNGAATFLGFTLNQWSAGRLRPDEGAARLLGYLQGARHAPESGRRRRIEQVAHGLLGHYSAEKEFWALVHDGGESQVTIPAASMAEHPQSLRVPSLDEHLDSARRPGTGDQILLRDLVMSAVGCGLSFALGQGAALNSMHQEPWLVMRYFLCSPLTTVPVARNDEQLEPLDPDQSFPPIGERAAGLTHLLLAVLRRARR</sequence>
<organism evidence="1 2">
    <name type="scientific">Actinoplanes regularis</name>
    <dbReference type="NCBI Taxonomy" id="52697"/>
    <lineage>
        <taxon>Bacteria</taxon>
        <taxon>Bacillati</taxon>
        <taxon>Actinomycetota</taxon>
        <taxon>Actinomycetes</taxon>
        <taxon>Micromonosporales</taxon>
        <taxon>Micromonosporaceae</taxon>
        <taxon>Actinoplanes</taxon>
    </lineage>
</organism>
<dbReference type="OrthoDB" id="3279391at2"/>
<dbReference type="Proteomes" id="UP000198415">
    <property type="component" value="Unassembled WGS sequence"/>
</dbReference>
<dbReference type="AlphaFoldDB" id="A0A238ZVD1"/>